<dbReference type="InterPro" id="IPR029066">
    <property type="entry name" value="PLP-binding_barrel"/>
</dbReference>
<name>A0A913X8B5_EXADI</name>
<dbReference type="PANTHER" id="PTHR10146">
    <property type="entry name" value="PROLINE SYNTHETASE CO-TRANSCRIBED BACTERIAL HOMOLOG PROTEIN"/>
    <property type="match status" value="1"/>
</dbReference>
<evidence type="ECO:0000313" key="6">
    <source>
        <dbReference type="EnsemblMetazoa" id="XP_020899987.1"/>
    </source>
</evidence>
<protein>
    <recommendedName>
        <fullName evidence="2">Pyridoxal phosphate homeostasis protein</fullName>
        <shortName evidence="2">PLP homeostasis protein</shortName>
    </recommendedName>
</protein>
<dbReference type="PROSITE" id="PS01211">
    <property type="entry name" value="UPF0001"/>
    <property type="match status" value="1"/>
</dbReference>
<sequence>MKRIMAMKNVGPALKQVLNRMHDAVEKRPESVCKAMPRLVAVSKTKPVDLIVEAYEHGQRHFGENYVQELAKKAADPRIQQLKDLKWHFIGHLQRNKCNNLTAIPNLYMVETINSERLAQSLNSSWGKVNSEPLNVMVEVNTSDEETKKGCRADDCITIVEYVIKNCPNLKFVGLMTIGQYNYDWEQCGPNPDFICLIKYQEIVCKKFNLTKQQVELSMGMSSDFDKAIVMGSTNVRVGSTIFGEREPKLKQPAAEERPAIDVDPNTTATEDLVTKASANLDELSLT</sequence>
<dbReference type="GeneID" id="110238641"/>
<keyword evidence="7" id="KW-1185">Reference proteome</keyword>
<dbReference type="CDD" id="cd06822">
    <property type="entry name" value="PLPDE_III_YBL036c_euk"/>
    <property type="match status" value="1"/>
</dbReference>
<dbReference type="AlphaFoldDB" id="A0A913X8B5"/>
<evidence type="ECO:0000256" key="3">
    <source>
        <dbReference type="RuleBase" id="RU004514"/>
    </source>
</evidence>
<dbReference type="Proteomes" id="UP000887567">
    <property type="component" value="Unplaced"/>
</dbReference>
<dbReference type="Pfam" id="PF01168">
    <property type="entry name" value="Ala_racemase_N"/>
    <property type="match status" value="1"/>
</dbReference>
<organism evidence="6 7">
    <name type="scientific">Exaiptasia diaphana</name>
    <name type="common">Tropical sea anemone</name>
    <name type="synonym">Aiptasia pulchella</name>
    <dbReference type="NCBI Taxonomy" id="2652724"/>
    <lineage>
        <taxon>Eukaryota</taxon>
        <taxon>Metazoa</taxon>
        <taxon>Cnidaria</taxon>
        <taxon>Anthozoa</taxon>
        <taxon>Hexacorallia</taxon>
        <taxon>Actiniaria</taxon>
        <taxon>Aiptasiidae</taxon>
        <taxon>Exaiptasia</taxon>
    </lineage>
</organism>
<evidence type="ECO:0000256" key="4">
    <source>
        <dbReference type="SAM" id="MobiDB-lite"/>
    </source>
</evidence>
<dbReference type="HAMAP" id="MF_02087">
    <property type="entry name" value="PLP_homeostasis"/>
    <property type="match status" value="1"/>
</dbReference>
<keyword evidence="1 2" id="KW-0663">Pyridoxal phosphate</keyword>
<dbReference type="Gene3D" id="3.20.20.10">
    <property type="entry name" value="Alanine racemase"/>
    <property type="match status" value="1"/>
</dbReference>
<dbReference type="SUPFAM" id="SSF51419">
    <property type="entry name" value="PLP-binding barrel"/>
    <property type="match status" value="1"/>
</dbReference>
<accession>A0A913X8B5</accession>
<comment type="similarity">
    <text evidence="2 3">Belongs to the pyridoxal phosphate-binding protein YggS/PROSC family.</text>
</comment>
<feature type="domain" description="Alanine racemase N-terminal" evidence="5">
    <location>
        <begin position="34"/>
        <end position="246"/>
    </location>
</feature>
<evidence type="ECO:0000256" key="1">
    <source>
        <dbReference type="ARBA" id="ARBA00022898"/>
    </source>
</evidence>
<dbReference type="RefSeq" id="XP_020899987.1">
    <property type="nucleotide sequence ID" value="XM_021044328.2"/>
</dbReference>
<feature type="modified residue" description="N6-(pyridoxal phosphate)lysine" evidence="2">
    <location>
        <position position="44"/>
    </location>
</feature>
<dbReference type="InterPro" id="IPR001608">
    <property type="entry name" value="Ala_racemase_N"/>
</dbReference>
<evidence type="ECO:0000259" key="5">
    <source>
        <dbReference type="Pfam" id="PF01168"/>
    </source>
</evidence>
<proteinExistence type="inferred from homology"/>
<evidence type="ECO:0000256" key="2">
    <source>
        <dbReference type="HAMAP-Rule" id="MF_03225"/>
    </source>
</evidence>
<dbReference type="OMA" id="PLEWHMI"/>
<feature type="region of interest" description="Disordered" evidence="4">
    <location>
        <begin position="249"/>
        <end position="274"/>
    </location>
</feature>
<dbReference type="EnsemblMetazoa" id="XM_021044328.2">
    <property type="protein sequence ID" value="XP_020899987.1"/>
    <property type="gene ID" value="LOC110238641"/>
</dbReference>
<reference evidence="6" key="1">
    <citation type="submission" date="2022-11" db="UniProtKB">
        <authorList>
            <consortium name="EnsemblMetazoa"/>
        </authorList>
    </citation>
    <scope>IDENTIFICATION</scope>
</reference>
<comment type="function">
    <text evidence="2">Pyridoxal 5'-phosphate (PLP)-binding protein, which may be involved in intracellular homeostatic regulation of pyridoxal 5'-phosphate (PLP), the active form of vitamin B6.</text>
</comment>
<dbReference type="OrthoDB" id="10264196at2759"/>
<dbReference type="KEGG" id="epa:110238641"/>
<dbReference type="NCBIfam" id="TIGR00044">
    <property type="entry name" value="YggS family pyridoxal phosphate-dependent enzyme"/>
    <property type="match status" value="1"/>
</dbReference>
<evidence type="ECO:0000313" key="7">
    <source>
        <dbReference type="Proteomes" id="UP000887567"/>
    </source>
</evidence>
<dbReference type="FunFam" id="3.20.20.10:FF:000007">
    <property type="entry name" value="Pyridoxal phosphate homeostasis protein"/>
    <property type="match status" value="1"/>
</dbReference>
<dbReference type="GO" id="GO:0030170">
    <property type="term" value="F:pyridoxal phosphate binding"/>
    <property type="evidence" value="ECO:0007669"/>
    <property type="project" value="UniProtKB-UniRule"/>
</dbReference>
<dbReference type="InterPro" id="IPR011078">
    <property type="entry name" value="PyrdxlP_homeostasis"/>
</dbReference>
<feature type="compositionally biased region" description="Basic and acidic residues" evidence="4">
    <location>
        <begin position="249"/>
        <end position="261"/>
    </location>
</feature>
<dbReference type="PANTHER" id="PTHR10146:SF14">
    <property type="entry name" value="PYRIDOXAL PHOSPHATE HOMEOSTASIS PROTEIN"/>
    <property type="match status" value="1"/>
</dbReference>